<feature type="compositionally biased region" description="Pro residues" evidence="1">
    <location>
        <begin position="59"/>
        <end position="70"/>
    </location>
</feature>
<dbReference type="KEGG" id="eiv:EIN_403130"/>
<accession>A0A0A1UCI3</accession>
<evidence type="ECO:0000256" key="1">
    <source>
        <dbReference type="SAM" id="MobiDB-lite"/>
    </source>
</evidence>
<sequence>MSGWFNGWFGKGNATDMKLEETDDKLVYDQATQRWIKESELKKASSSGTPSPLPTTTSPLPPSSPLPTATPPVGVCQPTTPGAGRRPRYVDPFTQQVHHTAPPVVEVSTTPVV</sequence>
<dbReference type="OrthoDB" id="30131at2759"/>
<dbReference type="RefSeq" id="XP_004256770.1">
    <property type="nucleotide sequence ID" value="XM_004256722.1"/>
</dbReference>
<dbReference type="VEuPathDB" id="AmoebaDB:EIN_403130"/>
<dbReference type="OMA" id="QATQRWI"/>
<feature type="compositionally biased region" description="Low complexity" evidence="1">
    <location>
        <begin position="45"/>
        <end position="58"/>
    </location>
</feature>
<name>A0A0A1UCI3_ENTIV</name>
<organism evidence="2 3">
    <name type="scientific">Entamoeba invadens IP1</name>
    <dbReference type="NCBI Taxonomy" id="370355"/>
    <lineage>
        <taxon>Eukaryota</taxon>
        <taxon>Amoebozoa</taxon>
        <taxon>Evosea</taxon>
        <taxon>Archamoebae</taxon>
        <taxon>Mastigamoebida</taxon>
        <taxon>Entamoebidae</taxon>
        <taxon>Entamoeba</taxon>
    </lineage>
</organism>
<dbReference type="EMBL" id="KB206537">
    <property type="protein sequence ID" value="ELP89999.1"/>
    <property type="molecule type" value="Genomic_DNA"/>
</dbReference>
<dbReference type="GeneID" id="14888996"/>
<feature type="compositionally biased region" description="Low complexity" evidence="1">
    <location>
        <begin position="100"/>
        <end position="113"/>
    </location>
</feature>
<keyword evidence="3" id="KW-1185">Reference proteome</keyword>
<evidence type="ECO:0000313" key="3">
    <source>
        <dbReference type="Proteomes" id="UP000014680"/>
    </source>
</evidence>
<reference evidence="2 3" key="1">
    <citation type="submission" date="2012-10" db="EMBL/GenBank/DDBJ databases">
        <authorList>
            <person name="Zafar N."/>
            <person name="Inman J."/>
            <person name="Hall N."/>
            <person name="Lorenzi H."/>
            <person name="Caler E."/>
        </authorList>
    </citation>
    <scope>NUCLEOTIDE SEQUENCE [LARGE SCALE GENOMIC DNA]</scope>
    <source>
        <strain evidence="2 3">IP1</strain>
    </source>
</reference>
<dbReference type="AlphaFoldDB" id="A0A0A1UCI3"/>
<dbReference type="Proteomes" id="UP000014680">
    <property type="component" value="Unassembled WGS sequence"/>
</dbReference>
<gene>
    <name evidence="2" type="ORF">EIN_403130</name>
</gene>
<protein>
    <submittedName>
        <fullName evidence="2">Uncharacterized protein</fullName>
    </submittedName>
</protein>
<feature type="region of interest" description="Disordered" evidence="1">
    <location>
        <begin position="38"/>
        <end position="113"/>
    </location>
</feature>
<proteinExistence type="predicted"/>
<evidence type="ECO:0000313" key="2">
    <source>
        <dbReference type="EMBL" id="ELP89999.1"/>
    </source>
</evidence>